<sequence length="190" mass="20714">MISPIFAVLTIIAGIMVITSIHPVHSIIWLVLSFLGSASIFLQLQANFIALATLIIYVGAIAILFVFVLMMLNLSTAETDLNTSIVLPISIISVMTIISLITNVNSFTTSNCISIPIPLEELSSLQSIGRGLYLDYGFYFLFASIILLVGMIGSILLTLDPSSLTKRQNPFLQISRDSHNLPKNSNIINN</sequence>
<proteinExistence type="inferred from homology"/>
<keyword evidence="2" id="KW-0812">Transmembrane</keyword>
<evidence type="ECO:0000313" key="3">
    <source>
        <dbReference type="EMBL" id="XAM96195.1"/>
    </source>
</evidence>
<dbReference type="Gene3D" id="1.20.120.1200">
    <property type="entry name" value="NADH-ubiquinone/plastoquinone oxidoreductase chain 6, subunit NuoJ"/>
    <property type="match status" value="1"/>
</dbReference>
<geneLocation type="mitochondrion" evidence="3"/>
<keyword evidence="2" id="KW-0830">Ubiquinone</keyword>
<dbReference type="EMBL" id="PP763743">
    <property type="protein sequence ID" value="XAM96195.1"/>
    <property type="molecule type" value="Genomic_DNA"/>
</dbReference>
<dbReference type="InterPro" id="IPR001457">
    <property type="entry name" value="NADH_UbQ/plastoQ_OxRdtase_su6"/>
</dbReference>
<evidence type="ECO:0000256" key="2">
    <source>
        <dbReference type="RuleBase" id="RU004430"/>
    </source>
</evidence>
<keyword evidence="2" id="KW-1278">Translocase</keyword>
<dbReference type="AlphaFoldDB" id="A0AAU6W5T8"/>
<keyword evidence="2" id="KW-0520">NAD</keyword>
<dbReference type="Pfam" id="PF00499">
    <property type="entry name" value="Oxidored_q3"/>
    <property type="match status" value="1"/>
</dbReference>
<keyword evidence="2" id="KW-0249">Electron transport</keyword>
<feature type="transmembrane region" description="Helical" evidence="2">
    <location>
        <begin position="44"/>
        <end position="69"/>
    </location>
</feature>
<reference evidence="3" key="1">
    <citation type="submission" date="2024-05" db="EMBL/GenBank/DDBJ databases">
        <title>New mitochondrial genomes derived from Cephea cephea and Mastigias albipunctata (Scyphozoa: Rhizostomeae), with an analysis of phylogenetic relationships.</title>
        <authorList>
            <person name="Tan K.C."/>
            <person name="Ames C.L."/>
            <person name="Collins A.G."/>
        </authorList>
    </citation>
    <scope>NUCLEOTIDE SEQUENCE</scope>
    <source>
        <strain evidence="3">AGC18069</strain>
    </source>
</reference>
<keyword evidence="2 3" id="KW-0496">Mitochondrion</keyword>
<keyword evidence="2" id="KW-0813">Transport</keyword>
<dbReference type="GO" id="GO:0008137">
    <property type="term" value="F:NADH dehydrogenase (ubiquinone) activity"/>
    <property type="evidence" value="ECO:0007669"/>
    <property type="project" value="UniProtKB-UniRule"/>
</dbReference>
<comment type="function">
    <text evidence="2">Core subunit of the mitochondrial membrane respiratory chain NADH dehydrogenase (Complex I) which catalyzes electron transfer from NADH through the respiratory chain, using ubiquinone as an electron acceptor. Essential for the catalytic activity and assembly of complex I.</text>
</comment>
<dbReference type="InterPro" id="IPR042106">
    <property type="entry name" value="Nuo/plastoQ_OxRdtase_6_NuoJ"/>
</dbReference>
<feature type="transmembrane region" description="Helical" evidence="2">
    <location>
        <begin position="7"/>
        <end position="32"/>
    </location>
</feature>
<dbReference type="EC" id="7.1.1.2" evidence="2"/>
<gene>
    <name evidence="3" type="primary">ND6</name>
</gene>
<dbReference type="GO" id="GO:0031966">
    <property type="term" value="C:mitochondrial membrane"/>
    <property type="evidence" value="ECO:0007669"/>
    <property type="project" value="UniProtKB-SubCell"/>
</dbReference>
<comment type="subcellular location">
    <subcellularLocation>
        <location evidence="2">Mitochondrion membrane</location>
        <topology evidence="2">Multi-pass membrane protein</topology>
    </subcellularLocation>
</comment>
<protein>
    <recommendedName>
        <fullName evidence="1 2">NADH-ubiquinone oxidoreductase chain 6</fullName>
        <ecNumber evidence="2">7.1.1.2</ecNumber>
    </recommendedName>
</protein>
<comment type="catalytic activity">
    <reaction evidence="2">
        <text>a ubiquinone + NADH + 5 H(+)(in) = a ubiquinol + NAD(+) + 4 H(+)(out)</text>
        <dbReference type="Rhea" id="RHEA:29091"/>
        <dbReference type="Rhea" id="RHEA-COMP:9565"/>
        <dbReference type="Rhea" id="RHEA-COMP:9566"/>
        <dbReference type="ChEBI" id="CHEBI:15378"/>
        <dbReference type="ChEBI" id="CHEBI:16389"/>
        <dbReference type="ChEBI" id="CHEBI:17976"/>
        <dbReference type="ChEBI" id="CHEBI:57540"/>
        <dbReference type="ChEBI" id="CHEBI:57945"/>
        <dbReference type="EC" id="7.1.1.2"/>
    </reaction>
</comment>
<organism evidence="3">
    <name type="scientific">Cephea cephea</name>
    <dbReference type="NCBI Taxonomy" id="880218"/>
    <lineage>
        <taxon>Eukaryota</taxon>
        <taxon>Metazoa</taxon>
        <taxon>Cnidaria</taxon>
        <taxon>Scyphozoa</taxon>
        <taxon>Rhizostomeae</taxon>
        <taxon>Cepheidae</taxon>
        <taxon>Cephea</taxon>
    </lineage>
</organism>
<feature type="transmembrane region" description="Helical" evidence="2">
    <location>
        <begin position="136"/>
        <end position="159"/>
    </location>
</feature>
<dbReference type="PANTHER" id="PTHR33269:SF17">
    <property type="entry name" value="NADH-UBIQUINONE OXIDOREDUCTASE CHAIN 6"/>
    <property type="match status" value="1"/>
</dbReference>
<keyword evidence="2" id="KW-0679">Respiratory chain</keyword>
<comment type="similarity">
    <text evidence="2">Belongs to the complex I subunit 6 family.</text>
</comment>
<name>A0AAU6W5T8_9CNID</name>
<dbReference type="PANTHER" id="PTHR33269">
    <property type="entry name" value="NADH-UBIQUINONE OXIDOREDUCTASE CHAIN 6"/>
    <property type="match status" value="1"/>
</dbReference>
<feature type="transmembrane region" description="Helical" evidence="2">
    <location>
        <begin position="81"/>
        <end position="101"/>
    </location>
</feature>
<accession>A0AAU6W5T8</accession>
<evidence type="ECO:0000256" key="1">
    <source>
        <dbReference type="ARBA" id="ARBA00021095"/>
    </source>
</evidence>
<keyword evidence="2" id="KW-1133">Transmembrane helix</keyword>
<keyword evidence="2" id="KW-0472">Membrane</keyword>